<comment type="similarity">
    <text evidence="1">Belongs to the YciI family.</text>
</comment>
<evidence type="ECO:0000313" key="4">
    <source>
        <dbReference type="Proteomes" id="UP000325182"/>
    </source>
</evidence>
<proteinExistence type="inferred from homology"/>
<dbReference type="Gene3D" id="3.30.70.1060">
    <property type="entry name" value="Dimeric alpha+beta barrel"/>
    <property type="match status" value="1"/>
</dbReference>
<dbReference type="InterPro" id="IPR011008">
    <property type="entry name" value="Dimeric_a/b-barrel"/>
</dbReference>
<comment type="caution">
    <text evidence="3">The sequence shown here is derived from an EMBL/GenBank/DDBJ whole genome shotgun (WGS) entry which is preliminary data.</text>
</comment>
<evidence type="ECO:0000259" key="2">
    <source>
        <dbReference type="Pfam" id="PF03795"/>
    </source>
</evidence>
<dbReference type="AlphaFoldDB" id="A0A5D4MAV5"/>
<name>A0A5D4MAV5_9BACI</name>
<protein>
    <recommendedName>
        <fullName evidence="2">YCII-related domain-containing protein</fullName>
    </recommendedName>
</protein>
<sequence length="105" mass="12270">MEKQQFLYKLRLVDKWTVDENWTDKENETVARHFRYLSRLLDEKALMLAGKTKGLEPSTFGIVIFEAETEEEAQSIMNQDPAVKEGIMTAELFPFQVALMQDLRQ</sequence>
<feature type="domain" description="YCII-related" evidence="2">
    <location>
        <begin position="21"/>
        <end position="91"/>
    </location>
</feature>
<evidence type="ECO:0000313" key="3">
    <source>
        <dbReference type="EMBL" id="TYR98618.1"/>
    </source>
</evidence>
<dbReference type="InterPro" id="IPR005545">
    <property type="entry name" value="YCII"/>
</dbReference>
<accession>A0A5D4MAV5</accession>
<gene>
    <name evidence="3" type="ORF">FZC84_14395</name>
</gene>
<dbReference type="Pfam" id="PF03795">
    <property type="entry name" value="YCII"/>
    <property type="match status" value="1"/>
</dbReference>
<dbReference type="RefSeq" id="WP_148954379.1">
    <property type="nucleotide sequence ID" value="NZ_VTEG01000010.1"/>
</dbReference>
<dbReference type="EMBL" id="VTEG01000010">
    <property type="protein sequence ID" value="TYR98618.1"/>
    <property type="molecule type" value="Genomic_DNA"/>
</dbReference>
<organism evidence="3 4">
    <name type="scientific">Rossellomorea vietnamensis</name>
    <dbReference type="NCBI Taxonomy" id="218284"/>
    <lineage>
        <taxon>Bacteria</taxon>
        <taxon>Bacillati</taxon>
        <taxon>Bacillota</taxon>
        <taxon>Bacilli</taxon>
        <taxon>Bacillales</taxon>
        <taxon>Bacillaceae</taxon>
        <taxon>Rossellomorea</taxon>
    </lineage>
</organism>
<dbReference type="SUPFAM" id="SSF54909">
    <property type="entry name" value="Dimeric alpha+beta barrel"/>
    <property type="match status" value="1"/>
</dbReference>
<evidence type="ECO:0000256" key="1">
    <source>
        <dbReference type="ARBA" id="ARBA00007689"/>
    </source>
</evidence>
<dbReference type="Proteomes" id="UP000325182">
    <property type="component" value="Unassembled WGS sequence"/>
</dbReference>
<reference evidence="3 4" key="1">
    <citation type="submission" date="2019-08" db="EMBL/GenBank/DDBJ databases">
        <title>Bacillus genomes from the desert of Cuatro Cienegas, Coahuila.</title>
        <authorList>
            <person name="Olmedo-Alvarez G."/>
        </authorList>
    </citation>
    <scope>NUCLEOTIDE SEQUENCE [LARGE SCALE GENOMIC DNA]</scope>
    <source>
        <strain evidence="3 4">CH128b_4D</strain>
    </source>
</reference>